<dbReference type="AlphaFoldDB" id="A0A3S8V079"/>
<feature type="domain" description="NADH:quinone oxidoreductase/Mrp antiporter transmembrane" evidence="19">
    <location>
        <begin position="34"/>
        <end position="296"/>
    </location>
</feature>
<comment type="function">
    <text evidence="18">Core subunit of the mitochondrial membrane respiratory chain NADH dehydrogenase (Complex I) which catalyzes electron transfer from NADH through the respiratory chain, using ubiquinone as an electron acceptor. Essential for the catalytic activity and assembly of complex I.</text>
</comment>
<dbReference type="GO" id="GO:0008137">
    <property type="term" value="F:NADH dehydrogenase (ubiquinone) activity"/>
    <property type="evidence" value="ECO:0007669"/>
    <property type="project" value="UniProtKB-EC"/>
</dbReference>
<evidence type="ECO:0000256" key="17">
    <source>
        <dbReference type="ARBA" id="ARBA00049551"/>
    </source>
</evidence>
<keyword evidence="10 18" id="KW-1278">Translocase</keyword>
<dbReference type="InterPro" id="IPR003917">
    <property type="entry name" value="NADH_UbQ_OxRdtase_chain2"/>
</dbReference>
<organism evidence="20">
    <name type="scientific">Arge similis</name>
    <dbReference type="NCBI Taxonomy" id="621222"/>
    <lineage>
        <taxon>Eukaryota</taxon>
        <taxon>Metazoa</taxon>
        <taxon>Ecdysozoa</taxon>
        <taxon>Arthropoda</taxon>
        <taxon>Hexapoda</taxon>
        <taxon>Insecta</taxon>
        <taxon>Pterygota</taxon>
        <taxon>Neoptera</taxon>
        <taxon>Endopterygota</taxon>
        <taxon>Hymenoptera</taxon>
        <taxon>Tenthredinoidea</taxon>
        <taxon>Argidae</taxon>
        <taxon>Arge</taxon>
    </lineage>
</organism>
<feature type="transmembrane region" description="Helical" evidence="18">
    <location>
        <begin position="288"/>
        <end position="308"/>
    </location>
</feature>
<dbReference type="GO" id="GO:0005743">
    <property type="term" value="C:mitochondrial inner membrane"/>
    <property type="evidence" value="ECO:0007669"/>
    <property type="project" value="UniProtKB-SubCell"/>
</dbReference>
<evidence type="ECO:0000256" key="3">
    <source>
        <dbReference type="ARBA" id="ARBA00007012"/>
    </source>
</evidence>
<feature type="transmembrane region" description="Helical" evidence="18">
    <location>
        <begin position="68"/>
        <end position="90"/>
    </location>
</feature>
<feature type="transmembrane region" description="Helical" evidence="18">
    <location>
        <begin position="102"/>
        <end position="124"/>
    </location>
</feature>
<dbReference type="InterPro" id="IPR050175">
    <property type="entry name" value="Complex_I_Subunit_2"/>
</dbReference>
<evidence type="ECO:0000256" key="8">
    <source>
        <dbReference type="ARBA" id="ARBA00022692"/>
    </source>
</evidence>
<comment type="subcellular location">
    <subcellularLocation>
        <location evidence="2 18">Mitochondrion inner membrane</location>
        <topology evidence="2 18">Multi-pass membrane protein</topology>
    </subcellularLocation>
</comment>
<evidence type="ECO:0000256" key="6">
    <source>
        <dbReference type="ARBA" id="ARBA00022448"/>
    </source>
</evidence>
<evidence type="ECO:0000256" key="15">
    <source>
        <dbReference type="ARBA" id="ARBA00023128"/>
    </source>
</evidence>
<evidence type="ECO:0000256" key="9">
    <source>
        <dbReference type="ARBA" id="ARBA00022792"/>
    </source>
</evidence>
<feature type="transmembrane region" description="Helical" evidence="18">
    <location>
        <begin position="159"/>
        <end position="177"/>
    </location>
</feature>
<accession>A0A3S8V079</accession>
<evidence type="ECO:0000256" key="1">
    <source>
        <dbReference type="ARBA" id="ARBA00003257"/>
    </source>
</evidence>
<reference evidence="20" key="1">
    <citation type="journal article" date="2018" name="Mol. Phylogenet. Evol.">
        <title>Mitochondrial phylogenomics of the Hymenoptera.</title>
        <authorList>
            <person name="Tang P."/>
            <person name="Zhu J.C."/>
            <person name="Zheng B.Y."/>
            <person name="Wei S.J."/>
            <person name="Sharkey M."/>
            <person name="Chen X.X."/>
            <person name="Vogler A.P."/>
        </authorList>
    </citation>
    <scope>NUCLEOTIDE SEQUENCE</scope>
</reference>
<evidence type="ECO:0000256" key="14">
    <source>
        <dbReference type="ARBA" id="ARBA00023075"/>
    </source>
</evidence>
<keyword evidence="7 18" id="KW-0679">Respiratory chain</keyword>
<evidence type="ECO:0000259" key="19">
    <source>
        <dbReference type="Pfam" id="PF00361"/>
    </source>
</evidence>
<keyword evidence="16 18" id="KW-0472">Membrane</keyword>
<protein>
    <recommendedName>
        <fullName evidence="5 18">NADH-ubiquinone oxidoreductase chain 2</fullName>
        <ecNumber evidence="4 18">7.1.1.2</ecNumber>
    </recommendedName>
</protein>
<comment type="similarity">
    <text evidence="3 18">Belongs to the complex I subunit 2 family.</text>
</comment>
<evidence type="ECO:0000313" key="20">
    <source>
        <dbReference type="EMBL" id="AZL93090.1"/>
    </source>
</evidence>
<feature type="transmembrane region" description="Helical" evidence="18">
    <location>
        <begin position="184"/>
        <end position="203"/>
    </location>
</feature>
<evidence type="ECO:0000256" key="4">
    <source>
        <dbReference type="ARBA" id="ARBA00012944"/>
    </source>
</evidence>
<evidence type="ECO:0000256" key="11">
    <source>
        <dbReference type="ARBA" id="ARBA00022982"/>
    </source>
</evidence>
<keyword evidence="9 18" id="KW-0999">Mitochondrion inner membrane</keyword>
<evidence type="ECO:0000256" key="12">
    <source>
        <dbReference type="ARBA" id="ARBA00022989"/>
    </source>
</evidence>
<dbReference type="EC" id="7.1.1.2" evidence="4 18"/>
<evidence type="ECO:0000256" key="18">
    <source>
        <dbReference type="RuleBase" id="RU003403"/>
    </source>
</evidence>
<keyword evidence="12 18" id="KW-1133">Transmembrane helix</keyword>
<keyword evidence="11 18" id="KW-0249">Electron transport</keyword>
<keyword evidence="8 18" id="KW-0812">Transmembrane</keyword>
<evidence type="ECO:0000256" key="13">
    <source>
        <dbReference type="ARBA" id="ARBA00023027"/>
    </source>
</evidence>
<keyword evidence="13 18" id="KW-0520">NAD</keyword>
<dbReference type="PANTHER" id="PTHR46552">
    <property type="entry name" value="NADH-UBIQUINONE OXIDOREDUCTASE CHAIN 2"/>
    <property type="match status" value="1"/>
</dbReference>
<proteinExistence type="inferred from homology"/>
<evidence type="ECO:0000256" key="16">
    <source>
        <dbReference type="ARBA" id="ARBA00023136"/>
    </source>
</evidence>
<dbReference type="Pfam" id="PF00361">
    <property type="entry name" value="Proton_antipo_M"/>
    <property type="match status" value="1"/>
</dbReference>
<feature type="transmembrane region" description="Helical" evidence="18">
    <location>
        <begin position="12"/>
        <end position="32"/>
    </location>
</feature>
<sequence>MMNKNFKFIYMYTNSMNMSMLMMLLFSTYMAITSMSWLNSWIFLEMNMMTFIPLMINKSKLNKSTNSMIKYFIVQSFSSSFLLLSFIILNFSMMNEIFKINYLMKIMISIALMIKLGMTPFHWWMPHIMIKLNWKNCLLLLTWQKLIPLILLYQINENFLMNLCAMMSMIFGSIMGMNQTSIKLLMTYSSINHIGWIIINMLMNKFLMMLYFLIYSLTNMIICLMMNNMNIIYMNQLFKNFNKNQFNKMFLMMMILSMGGLPPLLGFFPKMISFIMTLKNFMLMESMIMIFTTLITLKFYMNLMLPMLNIYSMKIKFSNSKYYINEMNYSLIINMMLSFMMMTMINYLP</sequence>
<feature type="transmembrane region" description="Helical" evidence="18">
    <location>
        <begin position="249"/>
        <end position="268"/>
    </location>
</feature>
<feature type="transmembrane region" description="Helical" evidence="18">
    <location>
        <begin position="209"/>
        <end position="228"/>
    </location>
</feature>
<feature type="transmembrane region" description="Helical" evidence="18">
    <location>
        <begin position="329"/>
        <end position="348"/>
    </location>
</feature>
<geneLocation type="mitochondrion" evidence="20"/>
<keyword evidence="14 18" id="KW-0830">Ubiquinone</keyword>
<keyword evidence="6" id="KW-0813">Transport</keyword>
<comment type="catalytic activity">
    <reaction evidence="17 18">
        <text>a ubiquinone + NADH + 5 H(+)(in) = a ubiquinol + NAD(+) + 4 H(+)(out)</text>
        <dbReference type="Rhea" id="RHEA:29091"/>
        <dbReference type="Rhea" id="RHEA-COMP:9565"/>
        <dbReference type="Rhea" id="RHEA-COMP:9566"/>
        <dbReference type="ChEBI" id="CHEBI:15378"/>
        <dbReference type="ChEBI" id="CHEBI:16389"/>
        <dbReference type="ChEBI" id="CHEBI:17976"/>
        <dbReference type="ChEBI" id="CHEBI:57540"/>
        <dbReference type="ChEBI" id="CHEBI:57945"/>
        <dbReference type="EC" id="7.1.1.2"/>
    </reaction>
</comment>
<gene>
    <name evidence="20" type="primary">nad2</name>
</gene>
<evidence type="ECO:0000256" key="2">
    <source>
        <dbReference type="ARBA" id="ARBA00004448"/>
    </source>
</evidence>
<evidence type="ECO:0000256" key="10">
    <source>
        <dbReference type="ARBA" id="ARBA00022967"/>
    </source>
</evidence>
<dbReference type="GO" id="GO:0006120">
    <property type="term" value="P:mitochondrial electron transport, NADH to ubiquinone"/>
    <property type="evidence" value="ECO:0007669"/>
    <property type="project" value="InterPro"/>
</dbReference>
<evidence type="ECO:0000256" key="7">
    <source>
        <dbReference type="ARBA" id="ARBA00022660"/>
    </source>
</evidence>
<dbReference type="InterPro" id="IPR001750">
    <property type="entry name" value="ND/Mrp_TM"/>
</dbReference>
<dbReference type="EMBL" id="MG923484">
    <property type="protein sequence ID" value="AZL93090.1"/>
    <property type="molecule type" value="Genomic_DNA"/>
</dbReference>
<evidence type="ECO:0000256" key="5">
    <source>
        <dbReference type="ARBA" id="ARBA00021008"/>
    </source>
</evidence>
<keyword evidence="15 18" id="KW-0496">Mitochondrion</keyword>
<name>A0A3S8V079_9HYME</name>
<comment type="function">
    <text evidence="1">Core subunit of the mitochondrial membrane respiratory chain NADH dehydrogenase (Complex I) that is believed to belong to the minimal assembly required for catalysis. Complex I functions in the transfer of electrons from NADH to the respiratory chain. The immediate electron acceptor for the enzyme is believed to be ubiquinone.</text>
</comment>
<dbReference type="PANTHER" id="PTHR46552:SF1">
    <property type="entry name" value="NADH-UBIQUINONE OXIDOREDUCTASE CHAIN 2"/>
    <property type="match status" value="1"/>
</dbReference>
<dbReference type="PRINTS" id="PR01436">
    <property type="entry name" value="NADHDHGNASE2"/>
</dbReference>